<feature type="region of interest" description="Disordered" evidence="1">
    <location>
        <begin position="179"/>
        <end position="241"/>
    </location>
</feature>
<dbReference type="Proteomes" id="UP000241394">
    <property type="component" value="Chromosome LG17"/>
</dbReference>
<evidence type="ECO:0000313" key="2">
    <source>
        <dbReference type="EMBL" id="PSS06348.1"/>
    </source>
</evidence>
<evidence type="ECO:0000313" key="3">
    <source>
        <dbReference type="Proteomes" id="UP000241394"/>
    </source>
</evidence>
<evidence type="ECO:0000256" key="1">
    <source>
        <dbReference type="SAM" id="MobiDB-lite"/>
    </source>
</evidence>
<reference evidence="2 3" key="1">
    <citation type="submission" date="2017-07" db="EMBL/GenBank/DDBJ databases">
        <title>An improved, manually edited Actinidia chinensis var. chinensis (kiwifruit) genome highlights the challenges associated with draft genomes and gene prediction in plants.</title>
        <authorList>
            <person name="Pilkington S."/>
            <person name="Crowhurst R."/>
            <person name="Hilario E."/>
            <person name="Nardozza S."/>
            <person name="Fraser L."/>
            <person name="Peng Y."/>
            <person name="Gunaseelan K."/>
            <person name="Simpson R."/>
            <person name="Tahir J."/>
            <person name="Deroles S."/>
            <person name="Templeton K."/>
            <person name="Luo Z."/>
            <person name="Davy M."/>
            <person name="Cheng C."/>
            <person name="Mcneilage M."/>
            <person name="Scaglione D."/>
            <person name="Liu Y."/>
            <person name="Zhang Q."/>
            <person name="Datson P."/>
            <person name="De Silva N."/>
            <person name="Gardiner S."/>
            <person name="Bassett H."/>
            <person name="Chagne D."/>
            <person name="Mccallum J."/>
            <person name="Dzierzon H."/>
            <person name="Deng C."/>
            <person name="Wang Y.-Y."/>
            <person name="Barron N."/>
            <person name="Manako K."/>
            <person name="Bowen J."/>
            <person name="Foster T."/>
            <person name="Erridge Z."/>
            <person name="Tiffin H."/>
            <person name="Waite C."/>
            <person name="Davies K."/>
            <person name="Grierson E."/>
            <person name="Laing W."/>
            <person name="Kirk R."/>
            <person name="Chen X."/>
            <person name="Wood M."/>
            <person name="Montefiori M."/>
            <person name="Brummell D."/>
            <person name="Schwinn K."/>
            <person name="Catanach A."/>
            <person name="Fullerton C."/>
            <person name="Li D."/>
            <person name="Meiyalaghan S."/>
            <person name="Nieuwenhuizen N."/>
            <person name="Read N."/>
            <person name="Prakash R."/>
            <person name="Hunter D."/>
            <person name="Zhang H."/>
            <person name="Mckenzie M."/>
            <person name="Knabel M."/>
            <person name="Harris A."/>
            <person name="Allan A."/>
            <person name="Chen A."/>
            <person name="Janssen B."/>
            <person name="Plunkett B."/>
            <person name="Dwamena C."/>
            <person name="Voogd C."/>
            <person name="Leif D."/>
            <person name="Lafferty D."/>
            <person name="Souleyre E."/>
            <person name="Varkonyi-Gasic E."/>
            <person name="Gambi F."/>
            <person name="Hanley J."/>
            <person name="Yao J.-L."/>
            <person name="Cheung J."/>
            <person name="David K."/>
            <person name="Warren B."/>
            <person name="Marsh K."/>
            <person name="Snowden K."/>
            <person name="Lin-Wang K."/>
            <person name="Brian L."/>
            <person name="Martinez-Sanchez M."/>
            <person name="Wang M."/>
            <person name="Ileperuma N."/>
            <person name="Macnee N."/>
            <person name="Campin R."/>
            <person name="Mcatee P."/>
            <person name="Drummond R."/>
            <person name="Espley R."/>
            <person name="Ireland H."/>
            <person name="Wu R."/>
            <person name="Atkinson R."/>
            <person name="Karunairetnam S."/>
            <person name="Bulley S."/>
            <person name="Chunkath S."/>
            <person name="Hanley Z."/>
            <person name="Storey R."/>
            <person name="Thrimawithana A."/>
            <person name="Thomson S."/>
            <person name="David C."/>
            <person name="Testolin R."/>
        </authorList>
    </citation>
    <scope>NUCLEOTIDE SEQUENCE [LARGE SCALE GENOMIC DNA]</scope>
    <source>
        <strain evidence="3">cv. Red5</strain>
        <tissue evidence="2">Young leaf</tissue>
    </source>
</reference>
<dbReference type="InParanoid" id="A0A2R6QDY9"/>
<protein>
    <submittedName>
        <fullName evidence="2">Pentatricopeptide repeat-containing protein</fullName>
    </submittedName>
</protein>
<reference evidence="3" key="2">
    <citation type="journal article" date="2018" name="BMC Genomics">
        <title>A manually annotated Actinidia chinensis var. chinensis (kiwifruit) genome highlights the challenges associated with draft genomes and gene prediction in plants.</title>
        <authorList>
            <person name="Pilkington S.M."/>
            <person name="Crowhurst R."/>
            <person name="Hilario E."/>
            <person name="Nardozza S."/>
            <person name="Fraser L."/>
            <person name="Peng Y."/>
            <person name="Gunaseelan K."/>
            <person name="Simpson R."/>
            <person name="Tahir J."/>
            <person name="Deroles S.C."/>
            <person name="Templeton K."/>
            <person name="Luo Z."/>
            <person name="Davy M."/>
            <person name="Cheng C."/>
            <person name="McNeilage M."/>
            <person name="Scaglione D."/>
            <person name="Liu Y."/>
            <person name="Zhang Q."/>
            <person name="Datson P."/>
            <person name="De Silva N."/>
            <person name="Gardiner S.E."/>
            <person name="Bassett H."/>
            <person name="Chagne D."/>
            <person name="McCallum J."/>
            <person name="Dzierzon H."/>
            <person name="Deng C."/>
            <person name="Wang Y.Y."/>
            <person name="Barron L."/>
            <person name="Manako K."/>
            <person name="Bowen J."/>
            <person name="Foster T.M."/>
            <person name="Erridge Z.A."/>
            <person name="Tiffin H."/>
            <person name="Waite C.N."/>
            <person name="Davies K.M."/>
            <person name="Grierson E.P."/>
            <person name="Laing W.A."/>
            <person name="Kirk R."/>
            <person name="Chen X."/>
            <person name="Wood M."/>
            <person name="Montefiori M."/>
            <person name="Brummell D.A."/>
            <person name="Schwinn K.E."/>
            <person name="Catanach A."/>
            <person name="Fullerton C."/>
            <person name="Li D."/>
            <person name="Meiyalaghan S."/>
            <person name="Nieuwenhuizen N."/>
            <person name="Read N."/>
            <person name="Prakash R."/>
            <person name="Hunter D."/>
            <person name="Zhang H."/>
            <person name="McKenzie M."/>
            <person name="Knabel M."/>
            <person name="Harris A."/>
            <person name="Allan A.C."/>
            <person name="Gleave A."/>
            <person name="Chen A."/>
            <person name="Janssen B.J."/>
            <person name="Plunkett B."/>
            <person name="Ampomah-Dwamena C."/>
            <person name="Voogd C."/>
            <person name="Leif D."/>
            <person name="Lafferty D."/>
            <person name="Souleyre E.J.F."/>
            <person name="Varkonyi-Gasic E."/>
            <person name="Gambi F."/>
            <person name="Hanley J."/>
            <person name="Yao J.L."/>
            <person name="Cheung J."/>
            <person name="David K.M."/>
            <person name="Warren B."/>
            <person name="Marsh K."/>
            <person name="Snowden K.C."/>
            <person name="Lin-Wang K."/>
            <person name="Brian L."/>
            <person name="Martinez-Sanchez M."/>
            <person name="Wang M."/>
            <person name="Ileperuma N."/>
            <person name="Macnee N."/>
            <person name="Campin R."/>
            <person name="McAtee P."/>
            <person name="Drummond R.S.M."/>
            <person name="Espley R.V."/>
            <person name="Ireland H.S."/>
            <person name="Wu R."/>
            <person name="Atkinson R.G."/>
            <person name="Karunairetnam S."/>
            <person name="Bulley S."/>
            <person name="Chunkath S."/>
            <person name="Hanley Z."/>
            <person name="Storey R."/>
            <person name="Thrimawithana A.H."/>
            <person name="Thomson S."/>
            <person name="David C."/>
            <person name="Testolin R."/>
            <person name="Huang H."/>
            <person name="Hellens R.P."/>
            <person name="Schaffer R.J."/>
        </authorList>
    </citation>
    <scope>NUCLEOTIDE SEQUENCE [LARGE SCALE GENOMIC DNA]</scope>
    <source>
        <strain evidence="3">cv. Red5</strain>
    </source>
</reference>
<organism evidence="2 3">
    <name type="scientific">Actinidia chinensis var. chinensis</name>
    <name type="common">Chinese soft-hair kiwi</name>
    <dbReference type="NCBI Taxonomy" id="1590841"/>
    <lineage>
        <taxon>Eukaryota</taxon>
        <taxon>Viridiplantae</taxon>
        <taxon>Streptophyta</taxon>
        <taxon>Embryophyta</taxon>
        <taxon>Tracheophyta</taxon>
        <taxon>Spermatophyta</taxon>
        <taxon>Magnoliopsida</taxon>
        <taxon>eudicotyledons</taxon>
        <taxon>Gunneridae</taxon>
        <taxon>Pentapetalae</taxon>
        <taxon>asterids</taxon>
        <taxon>Ericales</taxon>
        <taxon>Actinidiaceae</taxon>
        <taxon>Actinidia</taxon>
    </lineage>
</organism>
<sequence>MRFPLVSFWAGALAKSTRNNHSHHKRERWAGLLYNIGCYDIMWQTYLRLRGRSVVPSSLSEQLIVGRFRTIMVSFEKVAYHHSDLSPRQFGLGEDFMCYLSEPLRPISFLHNRSGPKIGKDWAAFKAYKDYNDTWNQRRSLLIDFHGASSVEAGGSHVAADSPNVTSLSNHTTLVEQQPEVESANVASQGSPRSPLPYRPAPAVEQESEVLYDGESANATFQCPPWLPSPYRPTSPFEEES</sequence>
<dbReference type="EMBL" id="NKQK01000017">
    <property type="protein sequence ID" value="PSS06348.1"/>
    <property type="molecule type" value="Genomic_DNA"/>
</dbReference>
<keyword evidence="3" id="KW-1185">Reference proteome</keyword>
<gene>
    <name evidence="2" type="ORF">CEY00_Acc19510</name>
</gene>
<proteinExistence type="predicted"/>
<dbReference type="Gramene" id="PSS06348">
    <property type="protein sequence ID" value="PSS06348"/>
    <property type="gene ID" value="CEY00_Acc19510"/>
</dbReference>
<dbReference type="AlphaFoldDB" id="A0A2R6QDY9"/>
<dbReference type="OrthoDB" id="1750697at2759"/>
<comment type="caution">
    <text evidence="2">The sequence shown here is derived from an EMBL/GenBank/DDBJ whole genome shotgun (WGS) entry which is preliminary data.</text>
</comment>
<accession>A0A2R6QDY9</accession>
<name>A0A2R6QDY9_ACTCC</name>